<dbReference type="EMBL" id="CM023489">
    <property type="protein sequence ID" value="KAH6921431.1"/>
    <property type="molecule type" value="Genomic_DNA"/>
</dbReference>
<gene>
    <name evidence="1" type="ORF">HPB50_000148</name>
</gene>
<accession>A0ACB7RID8</accession>
<protein>
    <submittedName>
        <fullName evidence="1">Uncharacterized protein</fullName>
    </submittedName>
</protein>
<name>A0ACB7RID8_HYAAI</name>
<sequence>MATSLGWTLLLLAVSAACVSCSCGVAIPWRKQGSSLGRRAPREQNRCVSDANAVEIGDRATCPFDVVINVDRKRIPVEIPMASCRCPKFQCGPNKRCVTLSYYIDVLYNVSGVLKPKKIETASGCVCAAPQLVQLDTGAVTGRAPRADNPGYYLMR</sequence>
<organism evidence="1 2">
    <name type="scientific">Hyalomma asiaticum</name>
    <name type="common">Tick</name>
    <dbReference type="NCBI Taxonomy" id="266040"/>
    <lineage>
        <taxon>Eukaryota</taxon>
        <taxon>Metazoa</taxon>
        <taxon>Ecdysozoa</taxon>
        <taxon>Arthropoda</taxon>
        <taxon>Chelicerata</taxon>
        <taxon>Arachnida</taxon>
        <taxon>Acari</taxon>
        <taxon>Parasitiformes</taxon>
        <taxon>Ixodida</taxon>
        <taxon>Ixodoidea</taxon>
        <taxon>Ixodidae</taxon>
        <taxon>Hyalomminae</taxon>
        <taxon>Hyalomma</taxon>
    </lineage>
</organism>
<reference evidence="1" key="1">
    <citation type="submission" date="2020-05" db="EMBL/GenBank/DDBJ databases">
        <title>Large-scale comparative analyses of tick genomes elucidate their genetic diversity and vector capacities.</title>
        <authorList>
            <person name="Jia N."/>
            <person name="Wang J."/>
            <person name="Shi W."/>
            <person name="Du L."/>
            <person name="Sun Y."/>
            <person name="Zhan W."/>
            <person name="Jiang J."/>
            <person name="Wang Q."/>
            <person name="Zhang B."/>
            <person name="Ji P."/>
            <person name="Sakyi L.B."/>
            <person name="Cui X."/>
            <person name="Yuan T."/>
            <person name="Jiang B."/>
            <person name="Yang W."/>
            <person name="Lam T.T.-Y."/>
            <person name="Chang Q."/>
            <person name="Ding S."/>
            <person name="Wang X."/>
            <person name="Zhu J."/>
            <person name="Ruan X."/>
            <person name="Zhao L."/>
            <person name="Wei J."/>
            <person name="Que T."/>
            <person name="Du C."/>
            <person name="Cheng J."/>
            <person name="Dai P."/>
            <person name="Han X."/>
            <person name="Huang E."/>
            <person name="Gao Y."/>
            <person name="Liu J."/>
            <person name="Shao H."/>
            <person name="Ye R."/>
            <person name="Li L."/>
            <person name="Wei W."/>
            <person name="Wang X."/>
            <person name="Wang C."/>
            <person name="Yang T."/>
            <person name="Huo Q."/>
            <person name="Li W."/>
            <person name="Guo W."/>
            <person name="Chen H."/>
            <person name="Zhou L."/>
            <person name="Ni X."/>
            <person name="Tian J."/>
            <person name="Zhou Y."/>
            <person name="Sheng Y."/>
            <person name="Liu T."/>
            <person name="Pan Y."/>
            <person name="Xia L."/>
            <person name="Li J."/>
            <person name="Zhao F."/>
            <person name="Cao W."/>
        </authorList>
    </citation>
    <scope>NUCLEOTIDE SEQUENCE</scope>
    <source>
        <strain evidence="1">Hyas-2018</strain>
    </source>
</reference>
<proteinExistence type="predicted"/>
<evidence type="ECO:0000313" key="1">
    <source>
        <dbReference type="EMBL" id="KAH6921431.1"/>
    </source>
</evidence>
<dbReference type="Proteomes" id="UP000821845">
    <property type="component" value="Chromosome 9"/>
</dbReference>
<keyword evidence="2" id="KW-1185">Reference proteome</keyword>
<evidence type="ECO:0000313" key="2">
    <source>
        <dbReference type="Proteomes" id="UP000821845"/>
    </source>
</evidence>
<comment type="caution">
    <text evidence="1">The sequence shown here is derived from an EMBL/GenBank/DDBJ whole genome shotgun (WGS) entry which is preliminary data.</text>
</comment>